<organism evidence="2 3">
    <name type="scientific">Drosophila navojoa</name>
    <name type="common">Fruit fly</name>
    <dbReference type="NCBI Taxonomy" id="7232"/>
    <lineage>
        <taxon>Eukaryota</taxon>
        <taxon>Metazoa</taxon>
        <taxon>Ecdysozoa</taxon>
        <taxon>Arthropoda</taxon>
        <taxon>Hexapoda</taxon>
        <taxon>Insecta</taxon>
        <taxon>Pterygota</taxon>
        <taxon>Neoptera</taxon>
        <taxon>Endopterygota</taxon>
        <taxon>Diptera</taxon>
        <taxon>Brachycera</taxon>
        <taxon>Muscomorpha</taxon>
        <taxon>Ephydroidea</taxon>
        <taxon>Drosophilidae</taxon>
        <taxon>Drosophila</taxon>
    </lineage>
</organism>
<reference evidence="2 3" key="1">
    <citation type="journal article" date="2019" name="J. Hered.">
        <title>An Improved Genome Assembly for Drosophila navojoa, the Basal Species in the mojavensis Cluster.</title>
        <authorList>
            <person name="Vanderlinde T."/>
            <person name="Dupim E.G."/>
            <person name="Nazario-Yepiz N.O."/>
            <person name="Carvalho A.B."/>
        </authorList>
    </citation>
    <scope>NUCLEOTIDE SEQUENCE [LARGE SCALE GENOMIC DNA]</scope>
    <source>
        <strain evidence="2">Navoj_Jal97</strain>
        <tissue evidence="2">Whole organism</tissue>
    </source>
</reference>
<protein>
    <submittedName>
        <fullName evidence="2">Uncharacterized protein</fullName>
    </submittedName>
</protein>
<accession>A0A484ARX3</accession>
<comment type="caution">
    <text evidence="2">The sequence shown here is derived from an EMBL/GenBank/DDBJ whole genome shotgun (WGS) entry which is preliminary data.</text>
</comment>
<dbReference type="AlphaFoldDB" id="A0A484ARX3"/>
<dbReference type="EMBL" id="LSRL02001254">
    <property type="protein sequence ID" value="TDG39206.1"/>
    <property type="molecule type" value="Genomic_DNA"/>
</dbReference>
<dbReference type="STRING" id="7232.A0A484ARX3"/>
<evidence type="ECO:0000256" key="1">
    <source>
        <dbReference type="SAM" id="MobiDB-lite"/>
    </source>
</evidence>
<proteinExistence type="predicted"/>
<sequence>MSKNEGTPIVTRSNSYGSTPAQQNVETGNGNGNGNNNNAPATPSQIFCLHGRSNNVEVEDGTEMEMSDERVYRQTTTTLMTTTTRTKMLTTKSSPCLEKVLLPGFVDDFSTIANFGRNFAGKQQQPQQQQQQQPKELKELKEQQLQQQQLRLRVIIKIYAWIAA</sequence>
<feature type="region of interest" description="Disordered" evidence="1">
    <location>
        <begin position="1"/>
        <end position="41"/>
    </location>
</feature>
<name>A0A484ARX3_DRONA</name>
<keyword evidence="3" id="KW-1185">Reference proteome</keyword>
<gene>
    <name evidence="2" type="ORF">AWZ03_014368</name>
</gene>
<dbReference type="Proteomes" id="UP000295192">
    <property type="component" value="Unassembled WGS sequence"/>
</dbReference>
<feature type="compositionally biased region" description="Polar residues" evidence="1">
    <location>
        <begin position="1"/>
        <end position="27"/>
    </location>
</feature>
<evidence type="ECO:0000313" key="2">
    <source>
        <dbReference type="EMBL" id="TDG39206.1"/>
    </source>
</evidence>
<evidence type="ECO:0000313" key="3">
    <source>
        <dbReference type="Proteomes" id="UP000295192"/>
    </source>
</evidence>